<reference evidence="2" key="1">
    <citation type="submission" date="2022-08" db="EMBL/GenBank/DDBJ databases">
        <title>Nisaea acidiphila sp. nov., isolated from a marine algal debris and emended description of the genus Nisaea Urios et al. 2008.</title>
        <authorList>
            <person name="Kwon K."/>
        </authorList>
    </citation>
    <scope>NUCLEOTIDE SEQUENCE</scope>
    <source>
        <strain evidence="2">MEBiC11861</strain>
    </source>
</reference>
<name>A0A9J7ANE2_9PROT</name>
<evidence type="ECO:0000259" key="1">
    <source>
        <dbReference type="Pfam" id="PF06568"/>
    </source>
</evidence>
<organism evidence="2 3">
    <name type="scientific">Nisaea acidiphila</name>
    <dbReference type="NCBI Taxonomy" id="1862145"/>
    <lineage>
        <taxon>Bacteria</taxon>
        <taxon>Pseudomonadati</taxon>
        <taxon>Pseudomonadota</taxon>
        <taxon>Alphaproteobacteria</taxon>
        <taxon>Rhodospirillales</taxon>
        <taxon>Thalassobaculaceae</taxon>
        <taxon>Nisaea</taxon>
    </lineage>
</organism>
<dbReference type="KEGG" id="naci:NUH88_16300"/>
<feature type="domain" description="YjiS-like" evidence="1">
    <location>
        <begin position="31"/>
        <end position="67"/>
    </location>
</feature>
<gene>
    <name evidence="2" type="ORF">NUH88_16300</name>
</gene>
<protein>
    <submittedName>
        <fullName evidence="2">DUF1127 domain-containing protein</fullName>
    </submittedName>
</protein>
<dbReference type="RefSeq" id="WP_257767453.1">
    <property type="nucleotide sequence ID" value="NZ_CP102480.1"/>
</dbReference>
<proteinExistence type="predicted"/>
<dbReference type="InterPro" id="IPR009506">
    <property type="entry name" value="YjiS-like"/>
</dbReference>
<dbReference type="Proteomes" id="UP001060336">
    <property type="component" value="Chromosome"/>
</dbReference>
<sequence>MSRRSNSTVHGFNPGAARISNIPGWWLPLQLFRAVTRYLRDRQDYEHMRDLPDYLLKDIGVTRTEIEEKLNRPFL</sequence>
<accession>A0A9J7ANE2</accession>
<evidence type="ECO:0000313" key="3">
    <source>
        <dbReference type="Proteomes" id="UP001060336"/>
    </source>
</evidence>
<dbReference type="Pfam" id="PF06568">
    <property type="entry name" value="YjiS-like"/>
    <property type="match status" value="1"/>
</dbReference>
<dbReference type="EMBL" id="CP102480">
    <property type="protein sequence ID" value="UUX48952.1"/>
    <property type="molecule type" value="Genomic_DNA"/>
</dbReference>
<dbReference type="AlphaFoldDB" id="A0A9J7ANE2"/>
<evidence type="ECO:0000313" key="2">
    <source>
        <dbReference type="EMBL" id="UUX48952.1"/>
    </source>
</evidence>
<keyword evidence="3" id="KW-1185">Reference proteome</keyword>